<feature type="modified residue" description="4-aspartylphosphate" evidence="1">
    <location>
        <position position="57"/>
    </location>
</feature>
<dbReference type="GO" id="GO:0000160">
    <property type="term" value="P:phosphorelay signal transduction system"/>
    <property type="evidence" value="ECO:0007669"/>
    <property type="project" value="InterPro"/>
</dbReference>
<dbReference type="InterPro" id="IPR011006">
    <property type="entry name" value="CheY-like_superfamily"/>
</dbReference>
<dbReference type="eggNOG" id="COG3279">
    <property type="taxonomic scope" value="Bacteria"/>
</dbReference>
<dbReference type="RefSeq" id="WP_008788489.1">
    <property type="nucleotide sequence ID" value="NZ_AKCB01000002.1"/>
</dbReference>
<dbReference type="OrthoDB" id="1653482at2"/>
<dbReference type="PROSITE" id="PS50110">
    <property type="entry name" value="RESPONSE_REGULATORY"/>
    <property type="match status" value="1"/>
</dbReference>
<dbReference type="STRING" id="100884.GCA_000269565_03219"/>
<dbReference type="GeneID" id="78231004"/>
<dbReference type="SUPFAM" id="SSF52172">
    <property type="entry name" value="CheY-like"/>
    <property type="match status" value="1"/>
</dbReference>
<accession>E7G9D5</accession>
<gene>
    <name evidence="3" type="ORF">HMPREF9488_01373</name>
</gene>
<dbReference type="Pfam" id="PF00072">
    <property type="entry name" value="Response_reg"/>
    <property type="match status" value="1"/>
</dbReference>
<dbReference type="InterPro" id="IPR001789">
    <property type="entry name" value="Sig_transdc_resp-reg_receiver"/>
</dbReference>
<keyword evidence="1" id="KW-0597">Phosphoprotein</keyword>
<dbReference type="SMART" id="SM00850">
    <property type="entry name" value="LytTR"/>
    <property type="match status" value="1"/>
</dbReference>
<protein>
    <recommendedName>
        <fullName evidence="2">Response regulatory domain-containing protein</fullName>
    </recommendedName>
</protein>
<dbReference type="Pfam" id="PF04397">
    <property type="entry name" value="LytTR"/>
    <property type="match status" value="1"/>
</dbReference>
<proteinExistence type="predicted"/>
<keyword evidence="4" id="KW-1185">Reference proteome</keyword>
<evidence type="ECO:0000313" key="4">
    <source>
        <dbReference type="Proteomes" id="UP000003157"/>
    </source>
</evidence>
<evidence type="ECO:0000259" key="2">
    <source>
        <dbReference type="PROSITE" id="PS50110"/>
    </source>
</evidence>
<evidence type="ECO:0000313" key="3">
    <source>
        <dbReference type="EMBL" id="EFW05425.1"/>
    </source>
</evidence>
<dbReference type="AlphaFoldDB" id="E7G9D5"/>
<feature type="domain" description="Response regulatory" evidence="2">
    <location>
        <begin position="5"/>
        <end position="120"/>
    </location>
</feature>
<dbReference type="HOGENOM" id="CLU_000445_14_2_9"/>
<dbReference type="EMBL" id="ADKX01000024">
    <property type="protein sequence ID" value="EFW05425.1"/>
    <property type="molecule type" value="Genomic_DNA"/>
</dbReference>
<comment type="caution">
    <text evidence="3">The sequence shown here is derived from an EMBL/GenBank/DDBJ whole genome shotgun (WGS) entry which is preliminary data.</text>
</comment>
<reference evidence="3 4" key="1">
    <citation type="submission" date="2010-12" db="EMBL/GenBank/DDBJ databases">
        <title>The Genome Sequence of Coprobacillus sp. strain 29_1.</title>
        <authorList>
            <consortium name="The Broad Institute Genome Sequencing Platform"/>
            <person name="Earl A."/>
            <person name="Ward D."/>
            <person name="Feldgarden M."/>
            <person name="Gevers D."/>
            <person name="Daigneault M."/>
            <person name="Sibley C.D."/>
            <person name="White A."/>
            <person name="Strauss J."/>
            <person name="Allen-Vercoe E."/>
            <person name="Young S.K."/>
            <person name="Zeng Q."/>
            <person name="Gargeya S."/>
            <person name="Fitzgerald M."/>
            <person name="Haas B."/>
            <person name="Abouelleil A."/>
            <person name="Alvarado L."/>
            <person name="Arachchi H.M."/>
            <person name="Berlin A."/>
            <person name="Brown A."/>
            <person name="Chapman S.B."/>
            <person name="Chen Z."/>
            <person name="Dunbar C."/>
            <person name="Freedman E."/>
            <person name="Gearin G."/>
            <person name="Gellesch M."/>
            <person name="Goldberg J."/>
            <person name="Griggs A."/>
            <person name="Gujja S."/>
            <person name="Heilman E."/>
            <person name="Heiman D."/>
            <person name="Howarth C."/>
            <person name="Larson L."/>
            <person name="Lui A."/>
            <person name="MacDonald P.J.P."/>
            <person name="Mehta T."/>
            <person name="Montmayeur A."/>
            <person name="Murphy C."/>
            <person name="Neiman D."/>
            <person name="Pearson M."/>
            <person name="Priest M."/>
            <person name="Roberts A."/>
            <person name="Saif S."/>
            <person name="Shea T."/>
            <person name="Shenoy N."/>
            <person name="Sisk P."/>
            <person name="Stolte C."/>
            <person name="Sykes S."/>
            <person name="White J."/>
            <person name="Yandava C."/>
            <person name="Nusbaum C."/>
            <person name="Birren B."/>
        </authorList>
    </citation>
    <scope>NUCLEOTIDE SEQUENCE [LARGE SCALE GENOMIC DNA]</scope>
    <source>
        <strain evidence="3 4">29_1</strain>
    </source>
</reference>
<dbReference type="GO" id="GO:0003677">
    <property type="term" value="F:DNA binding"/>
    <property type="evidence" value="ECO:0007669"/>
    <property type="project" value="InterPro"/>
</dbReference>
<dbReference type="InterPro" id="IPR007492">
    <property type="entry name" value="LytTR_DNA-bd_dom"/>
</dbReference>
<sequence>MRELRFICIEDDQLFMHKMIDSIKEYFQREEFEVVFETYQNIPKYLNLRGIHACFFDIEINDKNTIDLIKDIRDREIGVPVIVVSQHKDYVFETVHLQIFDYIRKSKFDEEIGHALVRLQSKIHHTLTSVVFNYEGRIMEIQFSDILYIHIKSHHFVIHDIYGMEKEIWKNYDDIFVKNSTLIKVHKSYVINIHYCERINKNNAFLKGCDKAIPISTRNYNYVTTKFALKHSFIK</sequence>
<dbReference type="Gene3D" id="2.40.50.1020">
    <property type="entry name" value="LytTr DNA-binding domain"/>
    <property type="match status" value="1"/>
</dbReference>
<dbReference type="Gene3D" id="3.40.50.2300">
    <property type="match status" value="1"/>
</dbReference>
<dbReference type="Proteomes" id="UP000003157">
    <property type="component" value="Unassembled WGS sequence"/>
</dbReference>
<name>E7G9D5_9FIRM</name>
<organism evidence="3 4">
    <name type="scientific">Coprobacillus cateniformis</name>
    <dbReference type="NCBI Taxonomy" id="100884"/>
    <lineage>
        <taxon>Bacteria</taxon>
        <taxon>Bacillati</taxon>
        <taxon>Bacillota</taxon>
        <taxon>Erysipelotrichia</taxon>
        <taxon>Erysipelotrichales</taxon>
        <taxon>Coprobacillaceae</taxon>
        <taxon>Coprobacillus</taxon>
    </lineage>
</organism>
<dbReference type="CDD" id="cd00156">
    <property type="entry name" value="REC"/>
    <property type="match status" value="1"/>
</dbReference>
<evidence type="ECO:0000256" key="1">
    <source>
        <dbReference type="PROSITE-ProRule" id="PRU00169"/>
    </source>
</evidence>